<dbReference type="GO" id="GO:0008936">
    <property type="term" value="F:nicotinamidase activity"/>
    <property type="evidence" value="ECO:0007669"/>
    <property type="project" value="UniProtKB-EC"/>
</dbReference>
<accession>A0A2T4JID3</accession>
<keyword evidence="11" id="KW-1185">Reference proteome</keyword>
<sequence>MRDADEALVAIDLQNDFCPGGALAVPAGDDIVTPVNALLAAFPVRVLTQDWHPATHTSFAANHPGAAPYGTVDMPYGPQVLWPSHCVQGTMGADFHPALNTDRADLILRKGFRSGIDSYSAFFENDRTTPTGLEGYLRSRGVTRLTLVGLALDFCVGWSAIDAARLGFSVTVLEDACRAIDLNGSLAAARVAMAEAGVRLERADG</sequence>
<evidence type="ECO:0000313" key="11">
    <source>
        <dbReference type="Proteomes" id="UP000241899"/>
    </source>
</evidence>
<dbReference type="GO" id="GO:0046872">
    <property type="term" value="F:metal ion binding"/>
    <property type="evidence" value="ECO:0007669"/>
    <property type="project" value="UniProtKB-KW"/>
</dbReference>
<dbReference type="Gene3D" id="3.40.50.850">
    <property type="entry name" value="Isochorismatase-like"/>
    <property type="match status" value="1"/>
</dbReference>
<evidence type="ECO:0000256" key="8">
    <source>
        <dbReference type="ARBA" id="ARBA00072277"/>
    </source>
</evidence>
<dbReference type="FunFam" id="3.40.50.850:FF:000006">
    <property type="entry name" value="Bifunctional pyrazinamidase/nicotinamidase"/>
    <property type="match status" value="1"/>
</dbReference>
<dbReference type="InterPro" id="IPR000868">
    <property type="entry name" value="Isochorismatase-like_dom"/>
</dbReference>
<evidence type="ECO:0000256" key="3">
    <source>
        <dbReference type="ARBA" id="ARBA00022723"/>
    </source>
</evidence>
<reference evidence="10 11" key="1">
    <citation type="submission" date="2018-03" db="EMBL/GenBank/DDBJ databases">
        <title>Rhodobacter veldkampii.</title>
        <authorList>
            <person name="Meyer T.E."/>
            <person name="Miller S."/>
            <person name="Lodha T."/>
            <person name="Gandham S."/>
            <person name="Chintalapati S."/>
            <person name="Chintalapati V.R."/>
        </authorList>
    </citation>
    <scope>NUCLEOTIDE SEQUENCE [LARGE SCALE GENOMIC DNA]</scope>
    <source>
        <strain evidence="10 11">DSM 11550</strain>
    </source>
</reference>
<comment type="caution">
    <text evidence="10">The sequence shown here is derived from an EMBL/GenBank/DDBJ whole genome shotgun (WGS) entry which is preliminary data.</text>
</comment>
<comment type="pathway">
    <text evidence="5">Cofactor biosynthesis; nicotinate biosynthesis; nicotinate from nicotinamide: step 1/1.</text>
</comment>
<dbReference type="OrthoDB" id="9791276at2"/>
<dbReference type="EC" id="3.5.1.19" evidence="6"/>
<dbReference type="EMBL" id="PZKF01000015">
    <property type="protein sequence ID" value="PTE17670.1"/>
    <property type="molecule type" value="Genomic_DNA"/>
</dbReference>
<dbReference type="PANTHER" id="PTHR11080">
    <property type="entry name" value="PYRAZINAMIDASE/NICOTINAMIDASE"/>
    <property type="match status" value="1"/>
</dbReference>
<evidence type="ECO:0000256" key="4">
    <source>
        <dbReference type="ARBA" id="ARBA00022801"/>
    </source>
</evidence>
<dbReference type="CDD" id="cd01011">
    <property type="entry name" value="nicotinamidase"/>
    <property type="match status" value="1"/>
</dbReference>
<dbReference type="NCBIfam" id="NF008623">
    <property type="entry name" value="PRK11609.1"/>
    <property type="match status" value="1"/>
</dbReference>
<protein>
    <recommendedName>
        <fullName evidence="8">Nicotinamidase</fullName>
        <ecNumber evidence="6">3.5.1.19</ecNumber>
    </recommendedName>
    <alternativeName>
        <fullName evidence="7">Nicotinamide deamidase</fullName>
    </alternativeName>
</protein>
<proteinExistence type="inferred from homology"/>
<dbReference type="AlphaFoldDB" id="A0A2T4JID3"/>
<dbReference type="GO" id="GO:0019363">
    <property type="term" value="P:pyridine nucleotide biosynthetic process"/>
    <property type="evidence" value="ECO:0007669"/>
    <property type="project" value="UniProtKB-KW"/>
</dbReference>
<name>A0A2T4JID3_9RHOB</name>
<dbReference type="InterPro" id="IPR036380">
    <property type="entry name" value="Isochorismatase-like_sf"/>
</dbReference>
<dbReference type="SUPFAM" id="SSF52499">
    <property type="entry name" value="Isochorismatase-like hydrolases"/>
    <property type="match status" value="1"/>
</dbReference>
<evidence type="ECO:0000256" key="2">
    <source>
        <dbReference type="ARBA" id="ARBA00022642"/>
    </source>
</evidence>
<evidence type="ECO:0000256" key="1">
    <source>
        <dbReference type="ARBA" id="ARBA00006336"/>
    </source>
</evidence>
<gene>
    <name evidence="10" type="ORF">C5F46_08385</name>
</gene>
<evidence type="ECO:0000256" key="6">
    <source>
        <dbReference type="ARBA" id="ARBA00039017"/>
    </source>
</evidence>
<organism evidence="10 11">
    <name type="scientific">Phaeovulum veldkampii DSM 11550</name>
    <dbReference type="NCBI Taxonomy" id="1185920"/>
    <lineage>
        <taxon>Bacteria</taxon>
        <taxon>Pseudomonadati</taxon>
        <taxon>Pseudomonadota</taxon>
        <taxon>Alphaproteobacteria</taxon>
        <taxon>Rhodobacterales</taxon>
        <taxon>Paracoccaceae</taxon>
        <taxon>Phaeovulum</taxon>
    </lineage>
</organism>
<feature type="domain" description="Isochorismatase-like" evidence="9">
    <location>
        <begin position="7"/>
        <end position="190"/>
    </location>
</feature>
<dbReference type="RefSeq" id="WP_107324903.1">
    <property type="nucleotide sequence ID" value="NZ_NHSP01000071.1"/>
</dbReference>
<dbReference type="Proteomes" id="UP000241899">
    <property type="component" value="Unassembled WGS sequence"/>
</dbReference>
<comment type="similarity">
    <text evidence="1">Belongs to the isochorismatase family.</text>
</comment>
<dbReference type="PANTHER" id="PTHR11080:SF2">
    <property type="entry name" value="LD05707P"/>
    <property type="match status" value="1"/>
</dbReference>
<evidence type="ECO:0000313" key="10">
    <source>
        <dbReference type="EMBL" id="PTE17670.1"/>
    </source>
</evidence>
<keyword evidence="3" id="KW-0479">Metal-binding</keyword>
<evidence type="ECO:0000256" key="7">
    <source>
        <dbReference type="ARBA" id="ARBA00043224"/>
    </source>
</evidence>
<keyword evidence="4" id="KW-0378">Hydrolase</keyword>
<evidence type="ECO:0000259" key="9">
    <source>
        <dbReference type="Pfam" id="PF00857"/>
    </source>
</evidence>
<dbReference type="Pfam" id="PF00857">
    <property type="entry name" value="Isochorismatase"/>
    <property type="match status" value="1"/>
</dbReference>
<dbReference type="InterPro" id="IPR052347">
    <property type="entry name" value="Isochorismatase_Nicotinamidase"/>
</dbReference>
<evidence type="ECO:0000256" key="5">
    <source>
        <dbReference type="ARBA" id="ARBA00037900"/>
    </source>
</evidence>
<keyword evidence="2" id="KW-0662">Pyridine nucleotide biosynthesis</keyword>